<dbReference type="PANTHER" id="PTHR15718">
    <property type="entry name" value="G PROTEIN-REGULATED INDUCER OF NEURITE OUTGROWTH C-TERMINAL DOMAIN-CONTAINING PROTEIN"/>
    <property type="match status" value="1"/>
</dbReference>
<sequence length="449" mass="48234">MFSYICFFLPGCVMISGPLAPLATSSPKTRNTVALTVRGGSTPESAVSVSLVANPTSTSHNTSLTRGLTFDSITKTPAKAGAAVEEEHLKLPESKVAPGGGLVASQGHVRRAGVTDNAGWSPGDTRRISGTPSSKPRHLGDANAITAGSNIPLSRATGEESKRGEQKMPDRGRQKDDLESSSLPLYPLPPPSTHPTSSKRVRETATMTEPRERLHLRAGGQREVGIQVAVEVVERSASTSPSLHRGAPTSSLICSPSCQSGSLTSSPMVPSLCCIPAGQPPFQHVCKIDIELLSQSVLPSVVMDKASSLPACLRTHSFKQSPGLMSELRRGQTRDRDVSVESIWEDEEVPREHREKEEEDGDKEEREQTVQPQDVVWDEQGMTWEVYGASVDLESLGTAIQAHLESKIREQQKHISSLRKSICSDSSLRRKKKGGGILGCCRKAPAVAD</sequence>
<dbReference type="PANTHER" id="PTHR15718:SF3">
    <property type="entry name" value="G PROTEIN-REGULATED INDUCER OF NEURITE OUTGROWTH C-TERMINAL DOMAIN-CONTAINING PROTEIN"/>
    <property type="match status" value="1"/>
</dbReference>
<organism evidence="4 5">
    <name type="scientific">Scophthalmus maximus</name>
    <name type="common">Turbot</name>
    <name type="synonym">Psetta maxima</name>
    <dbReference type="NCBI Taxonomy" id="52904"/>
    <lineage>
        <taxon>Eukaryota</taxon>
        <taxon>Metazoa</taxon>
        <taxon>Chordata</taxon>
        <taxon>Craniata</taxon>
        <taxon>Vertebrata</taxon>
        <taxon>Euteleostomi</taxon>
        <taxon>Actinopterygii</taxon>
        <taxon>Neopterygii</taxon>
        <taxon>Teleostei</taxon>
        <taxon>Neoteleostei</taxon>
        <taxon>Acanthomorphata</taxon>
        <taxon>Carangaria</taxon>
        <taxon>Pleuronectiformes</taxon>
        <taxon>Pleuronectoidei</taxon>
        <taxon>Scophthalmidae</taxon>
        <taxon>Scophthalmus</taxon>
    </lineage>
</organism>
<accession>A0A8D3BSP3</accession>
<feature type="region of interest" description="Disordered" evidence="2">
    <location>
        <begin position="323"/>
        <end position="371"/>
    </location>
</feature>
<dbReference type="GO" id="GO:0005886">
    <property type="term" value="C:plasma membrane"/>
    <property type="evidence" value="ECO:0007669"/>
    <property type="project" value="TreeGrafter"/>
</dbReference>
<evidence type="ECO:0000256" key="2">
    <source>
        <dbReference type="SAM" id="MobiDB-lite"/>
    </source>
</evidence>
<dbReference type="Ensembl" id="ENSSMAT00000073768.1">
    <property type="protein sequence ID" value="ENSSMAP00000038051.1"/>
    <property type="gene ID" value="ENSSMAG00000027960.1"/>
</dbReference>
<evidence type="ECO:0000313" key="4">
    <source>
        <dbReference type="Ensembl" id="ENSSMAP00000038051.1"/>
    </source>
</evidence>
<dbReference type="AlphaFoldDB" id="A0A8D3BSP3"/>
<feature type="compositionally biased region" description="Basic and acidic residues" evidence="2">
    <location>
        <begin position="157"/>
        <end position="178"/>
    </location>
</feature>
<dbReference type="GO" id="GO:0031175">
    <property type="term" value="P:neuron projection development"/>
    <property type="evidence" value="ECO:0007669"/>
    <property type="project" value="TreeGrafter"/>
</dbReference>
<evidence type="ECO:0000259" key="3">
    <source>
        <dbReference type="Pfam" id="PF15235"/>
    </source>
</evidence>
<dbReference type="GeneTree" id="ENSGT00570000079168"/>
<protein>
    <recommendedName>
        <fullName evidence="3">G protein-regulated inducer of neurite outgrowth C-terminal domain-containing protein</fullName>
    </recommendedName>
</protein>
<evidence type="ECO:0000256" key="1">
    <source>
        <dbReference type="ARBA" id="ARBA00002358"/>
    </source>
</evidence>
<comment type="function">
    <text evidence="1">May be involved in neurite outgrowth.</text>
</comment>
<dbReference type="InterPro" id="IPR026646">
    <property type="entry name" value="GPRIN2-like/GPRIN3"/>
</dbReference>
<feature type="compositionally biased region" description="Basic and acidic residues" evidence="2">
    <location>
        <begin position="327"/>
        <end position="339"/>
    </location>
</feature>
<feature type="domain" description="G protein-regulated inducer of neurite outgrowth C-terminal" evidence="3">
    <location>
        <begin position="352"/>
        <end position="431"/>
    </location>
</feature>
<dbReference type="InterPro" id="IPR032745">
    <property type="entry name" value="GRIN_C"/>
</dbReference>
<gene>
    <name evidence="4" type="primary">gprin3a</name>
</gene>
<evidence type="ECO:0000313" key="5">
    <source>
        <dbReference type="Proteomes" id="UP000694558"/>
    </source>
</evidence>
<proteinExistence type="predicted"/>
<name>A0A8D3BSP3_SCOMX</name>
<reference evidence="4" key="1">
    <citation type="submission" date="2023-05" db="EMBL/GenBank/DDBJ databases">
        <title>High-quality long-read genome of Scophthalmus maximus.</title>
        <authorList>
            <person name="Lien S."/>
            <person name="Martinez P."/>
        </authorList>
    </citation>
    <scope>NUCLEOTIDE SEQUENCE [LARGE SCALE GENOMIC DNA]</scope>
</reference>
<reference evidence="4" key="2">
    <citation type="submission" date="2025-08" db="UniProtKB">
        <authorList>
            <consortium name="Ensembl"/>
        </authorList>
    </citation>
    <scope>IDENTIFICATION</scope>
</reference>
<dbReference type="Pfam" id="PF15235">
    <property type="entry name" value="GRIN_C"/>
    <property type="match status" value="1"/>
</dbReference>
<dbReference type="Proteomes" id="UP000694558">
    <property type="component" value="Chromosome 2"/>
</dbReference>
<feature type="region of interest" description="Disordered" evidence="2">
    <location>
        <begin position="95"/>
        <end position="209"/>
    </location>
</feature>